<evidence type="ECO:0000313" key="1">
    <source>
        <dbReference type="EMBL" id="ETW18838.1"/>
    </source>
</evidence>
<organism evidence="1 2">
    <name type="scientific">Plasmodium falciparum Vietnam Oak-Knoll</name>
    <name type="common">FVO</name>
    <dbReference type="NCBI Taxonomy" id="1036723"/>
    <lineage>
        <taxon>Eukaryota</taxon>
        <taxon>Sar</taxon>
        <taxon>Alveolata</taxon>
        <taxon>Apicomplexa</taxon>
        <taxon>Aconoidasida</taxon>
        <taxon>Haemosporida</taxon>
        <taxon>Plasmodiidae</taxon>
        <taxon>Plasmodium</taxon>
        <taxon>Plasmodium (Laverania)</taxon>
    </lineage>
</organism>
<gene>
    <name evidence="1" type="ORF">PFFVO_02230</name>
</gene>
<name>A0A024V744_PLAFA</name>
<dbReference type="AlphaFoldDB" id="A0A024V744"/>
<proteinExistence type="predicted"/>
<evidence type="ECO:0000313" key="2">
    <source>
        <dbReference type="Proteomes" id="UP000030690"/>
    </source>
</evidence>
<dbReference type="EMBL" id="KI925076">
    <property type="protein sequence ID" value="ETW18838.1"/>
    <property type="molecule type" value="Genomic_DNA"/>
</dbReference>
<reference evidence="1 2" key="2">
    <citation type="submission" date="2013-02" db="EMBL/GenBank/DDBJ databases">
        <title>The Genome Sequence of Plasmodium falciparum Vietnam Oak-Knoll (FVO).</title>
        <authorList>
            <consortium name="The Broad Institute Genome Sequencing Platform"/>
            <consortium name="The Broad Institute Genome Sequencing Center for Infectious Disease"/>
            <person name="Neafsey D."/>
            <person name="Cheeseman I."/>
            <person name="Volkman S."/>
            <person name="Adams J."/>
            <person name="Walker B."/>
            <person name="Young S.K."/>
            <person name="Zeng Q."/>
            <person name="Gargeya S."/>
            <person name="Fitzgerald M."/>
            <person name="Haas B."/>
            <person name="Abouelleil A."/>
            <person name="Alvarado L."/>
            <person name="Arachchi H.M."/>
            <person name="Berlin A.M."/>
            <person name="Chapman S.B."/>
            <person name="Dewar J."/>
            <person name="Goldberg J."/>
            <person name="Griggs A."/>
            <person name="Gujja S."/>
            <person name="Hansen M."/>
            <person name="Howarth C."/>
            <person name="Imamovic A."/>
            <person name="Larimer J."/>
            <person name="McCowan C."/>
            <person name="Murphy C."/>
            <person name="Neiman D."/>
            <person name="Pearson M."/>
            <person name="Priest M."/>
            <person name="Roberts A."/>
            <person name="Saif S."/>
            <person name="Shea T."/>
            <person name="Sisk P."/>
            <person name="Sykes S."/>
            <person name="Wortman J."/>
            <person name="Nusbaum C."/>
            <person name="Birren B."/>
        </authorList>
    </citation>
    <scope>NUCLEOTIDE SEQUENCE [LARGE SCALE GENOMIC DNA]</scope>
    <source>
        <strain evidence="2">Vietnam Oak-Knoll (FVO)</strain>
    </source>
</reference>
<feature type="non-terminal residue" evidence="1">
    <location>
        <position position="50"/>
    </location>
</feature>
<sequence>MNSINLLTCCKNGILIFFYSKEHTLKDYYFRYIYIYIKKKKKKKKLQHNK</sequence>
<reference evidence="1 2" key="1">
    <citation type="submission" date="2013-02" db="EMBL/GenBank/DDBJ databases">
        <title>The Genome Annotation of Plasmodium falciparum Vietnam Oak-Knoll (FVO).</title>
        <authorList>
            <consortium name="The Broad Institute Genome Sequencing Platform"/>
            <consortium name="The Broad Institute Genome Sequencing Center for Infectious Disease"/>
            <person name="Neafsey D."/>
            <person name="Hoffman S."/>
            <person name="Volkman S."/>
            <person name="Rosenthal P."/>
            <person name="Walker B."/>
            <person name="Young S.K."/>
            <person name="Zeng Q."/>
            <person name="Gargeya S."/>
            <person name="Fitzgerald M."/>
            <person name="Haas B."/>
            <person name="Abouelleil A."/>
            <person name="Allen A.W."/>
            <person name="Alvarado L."/>
            <person name="Arachchi H.M."/>
            <person name="Berlin A.M."/>
            <person name="Chapman S.B."/>
            <person name="Gainer-Dewar J."/>
            <person name="Goldberg J."/>
            <person name="Griggs A."/>
            <person name="Gujja S."/>
            <person name="Hansen M."/>
            <person name="Howarth C."/>
            <person name="Imamovic A."/>
            <person name="Ireland A."/>
            <person name="Larimer J."/>
            <person name="McCowan C."/>
            <person name="Murphy C."/>
            <person name="Pearson M."/>
            <person name="Poon T.W."/>
            <person name="Priest M."/>
            <person name="Roberts A."/>
            <person name="Saif S."/>
            <person name="Shea T."/>
            <person name="Sisk P."/>
            <person name="Sykes S."/>
            <person name="Wortman J."/>
            <person name="Nusbaum C."/>
            <person name="Birren B."/>
        </authorList>
    </citation>
    <scope>NUCLEOTIDE SEQUENCE [LARGE SCALE GENOMIC DNA]</scope>
    <source>
        <strain evidence="2">Vietnam Oak-Knoll (FVO)</strain>
    </source>
</reference>
<dbReference type="Proteomes" id="UP000030690">
    <property type="component" value="Unassembled WGS sequence"/>
</dbReference>
<accession>A0A024V744</accession>
<protein>
    <submittedName>
        <fullName evidence="1">Uncharacterized protein</fullName>
    </submittedName>
</protein>